<gene>
    <name evidence="1" type="ORF">AZ34_00300</name>
</gene>
<comment type="caution">
    <text evidence="1">The sequence shown here is derived from an EMBL/GenBank/DDBJ whole genome shotgun (WGS) entry which is preliminary data.</text>
</comment>
<dbReference type="eggNOG" id="ENOG5032MZJ">
    <property type="taxonomic scope" value="Bacteria"/>
</dbReference>
<reference evidence="1 2" key="1">
    <citation type="submission" date="2014-02" db="EMBL/GenBank/DDBJ databases">
        <title>Draft Genome of Hylemonella gracilis isolated from the Niagara River.</title>
        <authorList>
            <person name="Pawlowski D.R."/>
            <person name="Koudelka G.B."/>
        </authorList>
    </citation>
    <scope>NUCLEOTIDE SEQUENCE [LARGE SCALE GENOMIC DNA]</scope>
    <source>
        <strain evidence="1 2">Niagara R</strain>
    </source>
</reference>
<protein>
    <submittedName>
        <fullName evidence="1">Uncharacterized protein</fullName>
    </submittedName>
</protein>
<dbReference type="OrthoDB" id="6537357at2"/>
<name>A0A016XDM0_9BURK</name>
<sequence>MSEVAVSVDALLLRAGLRELRNAWGEDWISPLRAAYPESVSLRFAHQAQEDLLYGYLMLPRKLPLEDGVWQAWRARLSELGLAGAELHRLEKQLDLPGVSQGQEPHAHYVVETDADEGWMQEIERWYADEHLPGLASVPGCIRAQRWTNHDGGPRSLACYDLVSETTLGSVPWLAVRGTPWSDRTRPHFRNTRRTMFQRLSAPEFSQGAGVV</sequence>
<organism evidence="1 2">
    <name type="scientific">Hylemonella gracilis str. Niagara R</name>
    <dbReference type="NCBI Taxonomy" id="1458275"/>
    <lineage>
        <taxon>Bacteria</taxon>
        <taxon>Pseudomonadati</taxon>
        <taxon>Pseudomonadota</taxon>
        <taxon>Betaproteobacteria</taxon>
        <taxon>Burkholderiales</taxon>
        <taxon>Comamonadaceae</taxon>
        <taxon>Hylemonella</taxon>
    </lineage>
</organism>
<proteinExistence type="predicted"/>
<evidence type="ECO:0000313" key="2">
    <source>
        <dbReference type="Proteomes" id="UP000023268"/>
    </source>
</evidence>
<dbReference type="EMBL" id="JEMG01000001">
    <property type="protein sequence ID" value="EYC49662.1"/>
    <property type="molecule type" value="Genomic_DNA"/>
</dbReference>
<dbReference type="AlphaFoldDB" id="A0A016XDM0"/>
<dbReference type="Proteomes" id="UP000023268">
    <property type="component" value="Unassembled WGS sequence"/>
</dbReference>
<evidence type="ECO:0000313" key="1">
    <source>
        <dbReference type="EMBL" id="EYC49662.1"/>
    </source>
</evidence>
<accession>A0A016XDM0</accession>
<dbReference type="STRING" id="1458275.AZ34_00300"/>